<proteinExistence type="predicted"/>
<dbReference type="EMBL" id="JAQIZZ010000006">
    <property type="protein sequence ID" value="KAJ5538648.1"/>
    <property type="molecule type" value="Genomic_DNA"/>
</dbReference>
<dbReference type="Proteomes" id="UP001220324">
    <property type="component" value="Unassembled WGS sequence"/>
</dbReference>
<keyword evidence="3" id="KW-1185">Reference proteome</keyword>
<evidence type="ECO:0000313" key="2">
    <source>
        <dbReference type="EMBL" id="KAJ5538648.1"/>
    </source>
</evidence>
<gene>
    <name evidence="2" type="ORF">N7494_008127</name>
</gene>
<dbReference type="AlphaFoldDB" id="A0AAD6GDC0"/>
<sequence>MQFISAIVFLATFGAVAAVPTGETGSQCSSSQSLECCSGLTKGILNINVLPALCVPLLDACNNQAACCESNGVGLLNCLTVQI</sequence>
<keyword evidence="1" id="KW-0732">Signal</keyword>
<feature type="chain" id="PRO_5041909614" description="Hydrophobin" evidence="1">
    <location>
        <begin position="19"/>
        <end position="83"/>
    </location>
</feature>
<accession>A0AAD6GDC0</accession>
<feature type="signal peptide" evidence="1">
    <location>
        <begin position="1"/>
        <end position="18"/>
    </location>
</feature>
<comment type="caution">
    <text evidence="2">The sequence shown here is derived from an EMBL/GenBank/DDBJ whole genome shotgun (WGS) entry which is preliminary data.</text>
</comment>
<evidence type="ECO:0000313" key="3">
    <source>
        <dbReference type="Proteomes" id="UP001220324"/>
    </source>
</evidence>
<organism evidence="2 3">
    <name type="scientific">Penicillium frequentans</name>
    <dbReference type="NCBI Taxonomy" id="3151616"/>
    <lineage>
        <taxon>Eukaryota</taxon>
        <taxon>Fungi</taxon>
        <taxon>Dikarya</taxon>
        <taxon>Ascomycota</taxon>
        <taxon>Pezizomycotina</taxon>
        <taxon>Eurotiomycetes</taxon>
        <taxon>Eurotiomycetidae</taxon>
        <taxon>Eurotiales</taxon>
        <taxon>Aspergillaceae</taxon>
        <taxon>Penicillium</taxon>
    </lineage>
</organism>
<name>A0AAD6GDC0_9EURO</name>
<evidence type="ECO:0008006" key="4">
    <source>
        <dbReference type="Google" id="ProtNLM"/>
    </source>
</evidence>
<protein>
    <recommendedName>
        <fullName evidence="4">Hydrophobin</fullName>
    </recommendedName>
</protein>
<reference evidence="2 3" key="1">
    <citation type="journal article" date="2023" name="IMA Fungus">
        <title>Comparative genomic study of the Penicillium genus elucidates a diverse pangenome and 15 lateral gene transfer events.</title>
        <authorList>
            <person name="Petersen C."/>
            <person name="Sorensen T."/>
            <person name="Nielsen M.R."/>
            <person name="Sondergaard T.E."/>
            <person name="Sorensen J.L."/>
            <person name="Fitzpatrick D.A."/>
            <person name="Frisvad J.C."/>
            <person name="Nielsen K.L."/>
        </authorList>
    </citation>
    <scope>NUCLEOTIDE SEQUENCE [LARGE SCALE GENOMIC DNA]</scope>
    <source>
        <strain evidence="2 3">IBT 35679</strain>
    </source>
</reference>
<evidence type="ECO:0000256" key="1">
    <source>
        <dbReference type="SAM" id="SignalP"/>
    </source>
</evidence>